<dbReference type="SUPFAM" id="SSF52540">
    <property type="entry name" value="P-loop containing nucleoside triphosphate hydrolases"/>
    <property type="match status" value="1"/>
</dbReference>
<dbReference type="InterPro" id="IPR011335">
    <property type="entry name" value="Restrct_endonuc-II-like"/>
</dbReference>
<evidence type="ECO:0000256" key="1">
    <source>
        <dbReference type="SAM" id="MobiDB-lite"/>
    </source>
</evidence>
<evidence type="ECO:0000313" key="6">
    <source>
        <dbReference type="Proteomes" id="UP000766336"/>
    </source>
</evidence>
<proteinExistence type="predicted"/>
<feature type="compositionally biased region" description="Basic and acidic residues" evidence="1">
    <location>
        <begin position="86"/>
        <end position="96"/>
    </location>
</feature>
<dbReference type="InterPro" id="IPR025103">
    <property type="entry name" value="DUF4011"/>
</dbReference>
<dbReference type="Pfam" id="PF18741">
    <property type="entry name" value="MTES_1575"/>
    <property type="match status" value="1"/>
</dbReference>
<dbReference type="Proteomes" id="UP000766336">
    <property type="component" value="Unassembled WGS sequence"/>
</dbReference>
<dbReference type="Pfam" id="PF13087">
    <property type="entry name" value="AAA_12"/>
    <property type="match status" value="1"/>
</dbReference>
<dbReference type="InterPro" id="IPR041679">
    <property type="entry name" value="DNA2/NAM7-like_C"/>
</dbReference>
<dbReference type="PANTHER" id="PTHR10887:SF530">
    <property type="entry name" value="SUPERFAMILY I DNA HELICASES"/>
    <property type="match status" value="1"/>
</dbReference>
<reference evidence="5 6" key="1">
    <citation type="submission" date="2021-05" db="EMBL/GenBank/DDBJ databases">
        <title>Roseococcus sp. XZZS9, whole genome shotgun sequencing project.</title>
        <authorList>
            <person name="Zhao G."/>
            <person name="Shen L."/>
        </authorList>
    </citation>
    <scope>NUCLEOTIDE SEQUENCE [LARGE SCALE GENOMIC DNA]</scope>
    <source>
        <strain evidence="5 6">XZZS9</strain>
    </source>
</reference>
<feature type="domain" description="DNA2/NAM7 helicase-like C-terminal" evidence="3">
    <location>
        <begin position="935"/>
        <end position="1114"/>
    </location>
</feature>
<dbReference type="SUPFAM" id="SSF52980">
    <property type="entry name" value="Restriction endonuclease-like"/>
    <property type="match status" value="1"/>
</dbReference>
<organism evidence="5 6">
    <name type="scientific">Roseococcus pinisoli</name>
    <dbReference type="NCBI Taxonomy" id="2835040"/>
    <lineage>
        <taxon>Bacteria</taxon>
        <taxon>Pseudomonadati</taxon>
        <taxon>Pseudomonadota</taxon>
        <taxon>Alphaproteobacteria</taxon>
        <taxon>Acetobacterales</taxon>
        <taxon>Roseomonadaceae</taxon>
        <taxon>Roseococcus</taxon>
    </lineage>
</organism>
<keyword evidence="6" id="KW-1185">Reference proteome</keyword>
<dbReference type="PANTHER" id="PTHR10887">
    <property type="entry name" value="DNA2/NAM7 HELICASE FAMILY"/>
    <property type="match status" value="1"/>
</dbReference>
<evidence type="ECO:0000259" key="4">
    <source>
        <dbReference type="Pfam" id="PF18741"/>
    </source>
</evidence>
<protein>
    <submittedName>
        <fullName evidence="5">DUF4011 domain-containing protein</fullName>
    </submittedName>
</protein>
<comment type="caution">
    <text evidence="5">The sequence shown here is derived from an EMBL/GenBank/DDBJ whole genome shotgun (WGS) entry which is preliminary data.</text>
</comment>
<evidence type="ECO:0000259" key="2">
    <source>
        <dbReference type="Pfam" id="PF13086"/>
    </source>
</evidence>
<dbReference type="InterPro" id="IPR049468">
    <property type="entry name" value="Restrct_endonuc-II-like_dom"/>
</dbReference>
<dbReference type="Gene3D" id="3.40.50.300">
    <property type="entry name" value="P-loop containing nucleotide triphosphate hydrolases"/>
    <property type="match status" value="3"/>
</dbReference>
<dbReference type="Pfam" id="PF13086">
    <property type="entry name" value="AAA_11"/>
    <property type="match status" value="1"/>
</dbReference>
<accession>A0ABS5QB37</accession>
<feature type="domain" description="DNA2/NAM7 helicase helicase" evidence="2">
    <location>
        <begin position="295"/>
        <end position="356"/>
    </location>
</feature>
<dbReference type="InterPro" id="IPR027417">
    <property type="entry name" value="P-loop_NTPase"/>
</dbReference>
<dbReference type="EMBL" id="JAHCDA010000001">
    <property type="protein sequence ID" value="MBS7810653.1"/>
    <property type="molecule type" value="Genomic_DNA"/>
</dbReference>
<dbReference type="RefSeq" id="WP_213669263.1">
    <property type="nucleotide sequence ID" value="NZ_JAHCDA010000001.1"/>
</dbReference>
<feature type="domain" description="Restriction endonuclease type II-like" evidence="4">
    <location>
        <begin position="1166"/>
        <end position="1249"/>
    </location>
</feature>
<dbReference type="Pfam" id="PF13195">
    <property type="entry name" value="DUF4011"/>
    <property type="match status" value="1"/>
</dbReference>
<evidence type="ECO:0000313" key="5">
    <source>
        <dbReference type="EMBL" id="MBS7810653.1"/>
    </source>
</evidence>
<sequence>MSLAETLQQARRALIDLSTRNRLLSLPAEGRARGVIRIDDEEARFVWEQLAAGKAFGFEAAQTIQGGASPGKARRRTEGVTAAKPDAPREETRRDTNLRVAQTPEELARRLRNIVADARSAREETGVRSLFLAVGALAWRDPATPGTERLAPLMLIPVTLEREGVSSLFRLRGDPEEVVENLSLREKLSADFRITLPEFTADGWVEKVAATIAGRENWRVDPDALTLGLFAFAKFLMWRDLDPQTHPGLLEHPILQRLLDTVPPPPEPAPFADDADVDAAIPVERLDHVVEVDGSQALAAEAVRRGHSLVIQGPPGTGKSQTIVNILAQAVLDGRSVLFVAEKSAALEVVKRRLENLGLGAAVLELHGEKPSKRAVLDELRATFALPPPPTPQREAAVQRLGDLRGRLNRHAAAMRAPIGETGLAVQEVVGRLAALRAAGAAPPPFRLDTAGWDAARLRGVQSGARELAANSQGARSPWRGVRPTLDAIAASRLQAELPSHIRALAGAPGAIAEAERALAAEAARAEAPIRPEEVPAAEARLADLRLVAAARVEPRFLPGALEVAGLAAARGTLAQPGGLFSFFDSARREAENTLAAALRDPKDAGALEALLAAQAALARLGEGPDEPALATRLAWFEAHRDAFDLPPATEAQRAGLTAWAAIREATGLEPPETFAALAERLAAMATEPEALAPWQGWARAMAAEPALAPLAEALATGTIDPAGAEAALDFALLESLFRTAIREHPELAAFDGQAADRLVADFREADAARVRLARSEAASKHAERLKAALDSAECTAARSFLAGEFERKRGQSPIRTVLTRAAPLVRKAKPIFMLSPLTVAQFLANPHHATMPGFPVFDMMVMDEASQIEPVDALGAIARARQIVVVGDDRQLPPSRFFQRMTEDDADEAPEEDAALDARDVESVLGLANARGVPSSLLRWHYRSRHESLIATSNAEFYGGRLLVLPSPRPRSPALGLSLVRIDGRFVASTNKAEAEAVAQAVLRHAKETPNDSLGVAAFSVTQRDAILDAVEALRRASPETEPFFTAHPAEPFFVKNLENVQGDERDAILISVGYGRDGNNRLALRFGPLSMEGGERRLNVLITRAKRRCVVFSGIGAEEIDLARAGGRGVAALKTFLAFAAGSEGRDLESGQASPIGALIGGLVTESGREPVAHLGLSGLFLDVAARGREGFDLGIELDGADWSALRCARDRDRGRQGALEGMGWQLARSWSLDWLNQPEAARARLRGPLGLEAPAAPVVEADPGLAAPYRETAMERPPTNRAELGQLVVDIIATEAPIHPDGVAERLRLLLGTAAPDAKTLAAVLNEAKLLHGAQEENGFWLAEDRAPVVPRDRRSAAAFTRRPPLIPPEEVAAAAKLLLGVQPQATEEELAAGIARMLGLEAAATPAMAARLAMLVGSGKLILAAGR</sequence>
<gene>
    <name evidence="5" type="ORF">KHU32_06870</name>
</gene>
<feature type="region of interest" description="Disordered" evidence="1">
    <location>
        <begin position="63"/>
        <end position="96"/>
    </location>
</feature>
<evidence type="ECO:0000259" key="3">
    <source>
        <dbReference type="Pfam" id="PF13087"/>
    </source>
</evidence>
<name>A0ABS5QB37_9PROT</name>
<dbReference type="InterPro" id="IPR045055">
    <property type="entry name" value="DNA2/NAM7-like"/>
</dbReference>
<dbReference type="InterPro" id="IPR041677">
    <property type="entry name" value="DNA2/NAM7_AAA_11"/>
</dbReference>